<sequence>MGRSQQEDDGIVRCACNGKEEHESFIRCDKCFVWQHIVCMGVKEKNLHKKYYCEICSPSSHTIERGTSRRRFEIKIEEVERIKAPETKRSRSLILSLSANKSSPKNPRKQVIVTDSDESSCSSSPTPDFTTKRGRKTNRLSYKKYSADPYYEEQENRESTNLSSKEVSPSRPLKSSSELSTTSEDEYCASESRKSSPSLSPVGSPIRLLPPMQNWITFSSTVPSSTEVLGPTSPITSPVIPSADFPLSPLFTEEQVSPIRPRNVHGRMSVREAVKRAEAMKKQILDFQANLEEKPELRGAFQDSSQSAEKLLQGIKHFTRRFGN</sequence>
<accession>A0ACC2S2T5</accession>
<keyword evidence="1" id="KW-0489">Methyltransferase</keyword>
<evidence type="ECO:0000313" key="2">
    <source>
        <dbReference type="Proteomes" id="UP001165960"/>
    </source>
</evidence>
<proteinExistence type="predicted"/>
<dbReference type="EC" id="2.1.1.354" evidence="1"/>
<keyword evidence="1" id="KW-0808">Transferase</keyword>
<comment type="caution">
    <text evidence="1">The sequence shown here is derived from an EMBL/GenBank/DDBJ whole genome shotgun (WGS) entry which is preliminary data.</text>
</comment>
<dbReference type="Proteomes" id="UP001165960">
    <property type="component" value="Unassembled WGS sequence"/>
</dbReference>
<keyword evidence="2" id="KW-1185">Reference proteome</keyword>
<dbReference type="EMBL" id="QTSX02005903">
    <property type="protein sequence ID" value="KAJ9056606.1"/>
    <property type="molecule type" value="Genomic_DNA"/>
</dbReference>
<reference evidence="1" key="1">
    <citation type="submission" date="2022-04" db="EMBL/GenBank/DDBJ databases">
        <title>Genome of the entomopathogenic fungus Entomophthora muscae.</title>
        <authorList>
            <person name="Elya C."/>
            <person name="Lovett B.R."/>
            <person name="Lee E."/>
            <person name="Macias A.M."/>
            <person name="Hajek A.E."/>
            <person name="De Bivort B.L."/>
            <person name="Kasson M.T."/>
            <person name="De Fine Licht H.H."/>
            <person name="Stajich J.E."/>
        </authorList>
    </citation>
    <scope>NUCLEOTIDE SEQUENCE</scope>
    <source>
        <strain evidence="1">Berkeley</strain>
    </source>
</reference>
<protein>
    <submittedName>
        <fullName evidence="1">Histone-lysine N-methyltransferase 2E</fullName>
        <ecNumber evidence="1">2.1.1.354</ecNumber>
    </submittedName>
</protein>
<organism evidence="1 2">
    <name type="scientific">Entomophthora muscae</name>
    <dbReference type="NCBI Taxonomy" id="34485"/>
    <lineage>
        <taxon>Eukaryota</taxon>
        <taxon>Fungi</taxon>
        <taxon>Fungi incertae sedis</taxon>
        <taxon>Zoopagomycota</taxon>
        <taxon>Entomophthoromycotina</taxon>
        <taxon>Entomophthoromycetes</taxon>
        <taxon>Entomophthorales</taxon>
        <taxon>Entomophthoraceae</taxon>
        <taxon>Entomophthora</taxon>
    </lineage>
</organism>
<evidence type="ECO:0000313" key="1">
    <source>
        <dbReference type="EMBL" id="KAJ9056606.1"/>
    </source>
</evidence>
<gene>
    <name evidence="1" type="primary">KMT2E_2</name>
    <name evidence="1" type="ORF">DSO57_1031291</name>
</gene>
<name>A0ACC2S2T5_9FUNG</name>